<evidence type="ECO:0000256" key="2">
    <source>
        <dbReference type="ARBA" id="ARBA00023277"/>
    </source>
</evidence>
<sequence length="665" mass="73231">MNSPVSLLFGVHAHQPVGNFPEVIADAHERCYRPFLHTLYAYPEFRFAAHFSGWLLDWLREHYPEDMALLAEMARRGQVELVGSGDTEPVLAAIPARDRVGQITRLSDKLEDWGGTRPSGAWLTERVWESSIVSSLADAGIDYVAVDDTHFLYAGQPAEALDGYFTTEDGGVPLDLFAISEQLRYRLPFSPAHEAVAYLEGLAADGRSAAVYFDDIEKFGVWPETYDWVYNRGWLKSFIEGVLASPHIVTRTYADYRRTHPGRGVIYLPTASYSEMNEWTLPAPAAADYAALVEQEKQAGRLERNRPYLRGGIWRNFLSRYAEGNWMHKRMLGLSARLAALPTAPVELTDALYRAQANDAYWHGLFGGLYLPHLRRAIWNNLIELEAALDRLAPRAAQSVGDIDFDGRREWLLHDAGLQIAVRDDGLAALCELSSYPLQHNFGDTLRRYAEHYHARIDQTPGETPVGEGIASAHDIVRCKHPIAPADIVPDALPRAIAIDLLDGEALTDYRAVDVKGGAAASTLAFTRDGIDKTYTVADGVLEVRWQCRGLAGRRLGVTLNLALPSCDGYAGRYRLADGSIPGGFGQPLAVAQATQVELEDGVLGGTLRIAAQPAAAFAAAPHFTVSQSEAGFEKIMQAVEFVASFAIDSDNTQIVLRLSPVRAE</sequence>
<dbReference type="InterPro" id="IPR052046">
    <property type="entry name" value="GH57_Enzymes"/>
</dbReference>
<feature type="domain" description="Alpha-amylase/4-alpha-glucanotransferase C-terminal" evidence="5">
    <location>
        <begin position="402"/>
        <end position="653"/>
    </location>
</feature>
<proteinExistence type="inferred from homology"/>
<dbReference type="Proteomes" id="UP000587070">
    <property type="component" value="Unassembled WGS sequence"/>
</dbReference>
<dbReference type="GO" id="GO:0005975">
    <property type="term" value="P:carbohydrate metabolic process"/>
    <property type="evidence" value="ECO:0007669"/>
    <property type="project" value="InterPro"/>
</dbReference>
<dbReference type="InterPro" id="IPR015179">
    <property type="entry name" value="A-amylase/a-glucTrfase_C"/>
</dbReference>
<dbReference type="GO" id="GO:0030246">
    <property type="term" value="F:carbohydrate binding"/>
    <property type="evidence" value="ECO:0007669"/>
    <property type="project" value="InterPro"/>
</dbReference>
<evidence type="ECO:0000259" key="5">
    <source>
        <dbReference type="Pfam" id="PF09095"/>
    </source>
</evidence>
<evidence type="ECO:0000259" key="4">
    <source>
        <dbReference type="Pfam" id="PF09094"/>
    </source>
</evidence>
<keyword evidence="6" id="KW-0326">Glycosidase</keyword>
<name>A0A840G1Z7_RHOTE</name>
<organism evidence="6 7">
    <name type="scientific">Rhodocyclus tenuis</name>
    <name type="common">Rhodospirillum tenue</name>
    <dbReference type="NCBI Taxonomy" id="1066"/>
    <lineage>
        <taxon>Bacteria</taxon>
        <taxon>Pseudomonadati</taxon>
        <taxon>Pseudomonadota</taxon>
        <taxon>Betaproteobacteria</taxon>
        <taxon>Rhodocyclales</taxon>
        <taxon>Rhodocyclaceae</taxon>
        <taxon>Rhodocyclus</taxon>
    </lineage>
</organism>
<dbReference type="SUPFAM" id="SSF74650">
    <property type="entry name" value="Galactose mutarotase-like"/>
    <property type="match status" value="1"/>
</dbReference>
<dbReference type="Pfam" id="PF03065">
    <property type="entry name" value="Glyco_hydro_57"/>
    <property type="match status" value="1"/>
</dbReference>
<feature type="domain" description="Alpha-amylase/4-alpha-glucanotransferase central" evidence="4">
    <location>
        <begin position="312"/>
        <end position="387"/>
    </location>
</feature>
<evidence type="ECO:0000313" key="6">
    <source>
        <dbReference type="EMBL" id="MBB4248427.1"/>
    </source>
</evidence>
<dbReference type="RefSeq" id="WP_153116417.1">
    <property type="nucleotide sequence ID" value="NZ_JACIGE010000011.1"/>
</dbReference>
<dbReference type="Pfam" id="PF09095">
    <property type="entry name" value="AmyA-gluTrfs_C"/>
    <property type="match status" value="1"/>
</dbReference>
<comment type="caution">
    <text evidence="6">The sequence shown here is derived from an EMBL/GenBank/DDBJ whole genome shotgun (WGS) entry which is preliminary data.</text>
</comment>
<keyword evidence="2" id="KW-0119">Carbohydrate metabolism</keyword>
<dbReference type="EMBL" id="JACIGE010000011">
    <property type="protein sequence ID" value="MBB4248427.1"/>
    <property type="molecule type" value="Genomic_DNA"/>
</dbReference>
<feature type="domain" description="Glycoside hydrolase family 57 N-terminal" evidence="3">
    <location>
        <begin position="9"/>
        <end position="269"/>
    </location>
</feature>
<gene>
    <name evidence="6" type="ORF">GGD90_002819</name>
</gene>
<dbReference type="CDD" id="cd10793">
    <property type="entry name" value="GH57N_TLGT_like"/>
    <property type="match status" value="1"/>
</dbReference>
<dbReference type="GO" id="GO:0004556">
    <property type="term" value="F:alpha-amylase activity"/>
    <property type="evidence" value="ECO:0007669"/>
    <property type="project" value="UniProtKB-EC"/>
</dbReference>
<dbReference type="Pfam" id="PF09094">
    <property type="entry name" value="AmyA-A_glucT_m"/>
    <property type="match status" value="1"/>
</dbReference>
<accession>A0A840G1Z7</accession>
<dbReference type="OrthoDB" id="8476at2"/>
<protein>
    <submittedName>
        <fullName evidence="6">Alpha-amylase</fullName>
        <ecNumber evidence="6">3.2.1.1</ecNumber>
    </submittedName>
</protein>
<dbReference type="InterPro" id="IPR011330">
    <property type="entry name" value="Glyco_hydro/deAcase_b/a-brl"/>
</dbReference>
<evidence type="ECO:0000259" key="3">
    <source>
        <dbReference type="Pfam" id="PF03065"/>
    </source>
</evidence>
<dbReference type="InterPro" id="IPR011013">
    <property type="entry name" value="Gal_mutarotase_sf_dom"/>
</dbReference>
<dbReference type="InterPro" id="IPR014718">
    <property type="entry name" value="GH-type_carb-bd"/>
</dbReference>
<evidence type="ECO:0000256" key="1">
    <source>
        <dbReference type="ARBA" id="ARBA00006821"/>
    </source>
</evidence>
<reference evidence="6 7" key="1">
    <citation type="submission" date="2020-08" db="EMBL/GenBank/DDBJ databases">
        <title>Genome sequencing of Purple Non-Sulfur Bacteria from various extreme environments.</title>
        <authorList>
            <person name="Mayer M."/>
        </authorList>
    </citation>
    <scope>NUCLEOTIDE SEQUENCE [LARGE SCALE GENOMIC DNA]</scope>
    <source>
        <strain evidence="6 7">2761</strain>
    </source>
</reference>
<dbReference type="AlphaFoldDB" id="A0A840G1Z7"/>
<dbReference type="SUPFAM" id="SSF88713">
    <property type="entry name" value="Glycoside hydrolase/deacetylase"/>
    <property type="match status" value="1"/>
</dbReference>
<dbReference type="InterPro" id="IPR028995">
    <property type="entry name" value="Glyco_hydro_57/38_cen_sf"/>
</dbReference>
<evidence type="ECO:0000313" key="7">
    <source>
        <dbReference type="Proteomes" id="UP000587070"/>
    </source>
</evidence>
<dbReference type="InterPro" id="IPR004300">
    <property type="entry name" value="Glyco_hydro_57_N"/>
</dbReference>
<dbReference type="Gene3D" id="2.70.98.10">
    <property type="match status" value="1"/>
</dbReference>
<dbReference type="SUPFAM" id="SSF88688">
    <property type="entry name" value="Families 57/38 glycoside transferase middle domain"/>
    <property type="match status" value="1"/>
</dbReference>
<dbReference type="PANTHER" id="PTHR36306">
    <property type="entry name" value="ALPHA-AMYLASE-RELATED-RELATED"/>
    <property type="match status" value="1"/>
</dbReference>
<keyword evidence="7" id="KW-1185">Reference proteome</keyword>
<keyword evidence="6" id="KW-0378">Hydrolase</keyword>
<dbReference type="InterPro" id="IPR015178">
    <property type="entry name" value="A-amylase/a-glucTrfase_central"/>
</dbReference>
<dbReference type="PANTHER" id="PTHR36306:SF1">
    <property type="entry name" value="ALPHA-AMYLASE-RELATED"/>
    <property type="match status" value="1"/>
</dbReference>
<dbReference type="EC" id="3.2.1.1" evidence="6"/>
<comment type="similarity">
    <text evidence="1">Belongs to the glycosyl hydrolase 57 family.</text>
</comment>
<dbReference type="Gene3D" id="3.20.110.20">
    <property type="match status" value="1"/>
</dbReference>